<organism evidence="2 3">
    <name type="scientific">Perkinsus olseni</name>
    <name type="common">Perkinsus atlanticus</name>
    <dbReference type="NCBI Taxonomy" id="32597"/>
    <lineage>
        <taxon>Eukaryota</taxon>
        <taxon>Sar</taxon>
        <taxon>Alveolata</taxon>
        <taxon>Perkinsozoa</taxon>
        <taxon>Perkinsea</taxon>
        <taxon>Perkinsida</taxon>
        <taxon>Perkinsidae</taxon>
        <taxon>Perkinsus</taxon>
    </lineage>
</organism>
<dbReference type="Proteomes" id="UP000572268">
    <property type="component" value="Unassembled WGS sequence"/>
</dbReference>
<accession>A0A7J6MU50</accession>
<protein>
    <submittedName>
        <fullName evidence="2">Uncharacterized protein</fullName>
    </submittedName>
</protein>
<proteinExistence type="predicted"/>
<evidence type="ECO:0000313" key="2">
    <source>
        <dbReference type="EMBL" id="KAF4674877.1"/>
    </source>
</evidence>
<sequence>MGACELDVSKTPRATSLTVDWDVDIDSIRDDLENGLGRSSRMETPNKEHTLTNLIFRLDTVTVLRHKSSCSTASGGARRSLQRAAVGLGEGEGAASTQLEEFRSERLGGKVNRIVLEVLDVGTESLDASWTDLDGSVGDFGEVEVADERLGDFFGTEVDESKTENPLSFKTVVRDSAEQALGTFRSIIVVGLVKALQWMDGQLRLLGRPIREGGAHKGEDEEKQKPENDSCRKAVGGSLEGLAAAARDSHSAEHASSRGTLKRREVLKTVRHRNRLCEVAGIKKMLHHLSSTAVGPVYGRPNASSSTRSTLHGDASKNGTVYNAFTALRLRDDQTLS</sequence>
<name>A0A7J6MU50_PEROL</name>
<comment type="caution">
    <text evidence="2">The sequence shown here is derived from an EMBL/GenBank/DDBJ whole genome shotgun (WGS) entry which is preliminary data.</text>
</comment>
<dbReference type="AlphaFoldDB" id="A0A7J6MU50"/>
<evidence type="ECO:0000256" key="1">
    <source>
        <dbReference type="SAM" id="MobiDB-lite"/>
    </source>
</evidence>
<feature type="compositionally biased region" description="Basic and acidic residues" evidence="1">
    <location>
        <begin position="214"/>
        <end position="232"/>
    </location>
</feature>
<reference evidence="2 3" key="1">
    <citation type="submission" date="2020-04" db="EMBL/GenBank/DDBJ databases">
        <title>Perkinsus olseni comparative genomics.</title>
        <authorList>
            <person name="Bogema D.R."/>
        </authorList>
    </citation>
    <scope>NUCLEOTIDE SEQUENCE [LARGE SCALE GENOMIC DNA]</scope>
    <source>
        <strain evidence="2">ATCC PRA-31</strain>
    </source>
</reference>
<dbReference type="EMBL" id="JABANN010000023">
    <property type="protein sequence ID" value="KAF4674877.1"/>
    <property type="molecule type" value="Genomic_DNA"/>
</dbReference>
<evidence type="ECO:0000313" key="3">
    <source>
        <dbReference type="Proteomes" id="UP000572268"/>
    </source>
</evidence>
<gene>
    <name evidence="2" type="ORF">FOL46_003618</name>
</gene>
<feature type="region of interest" description="Disordered" evidence="1">
    <location>
        <begin position="214"/>
        <end position="234"/>
    </location>
</feature>